<feature type="disulfide bond" evidence="3">
    <location>
        <begin position="117"/>
        <end position="144"/>
    </location>
</feature>
<feature type="domain" description="Sushi" evidence="6">
    <location>
        <begin position="82"/>
        <end position="146"/>
    </location>
</feature>
<feature type="domain" description="Sushi" evidence="6">
    <location>
        <begin position="1184"/>
        <end position="1241"/>
    </location>
</feature>
<feature type="disulfide bond" evidence="3">
    <location>
        <begin position="1212"/>
        <end position="1239"/>
    </location>
</feature>
<dbReference type="CTD" id="35238"/>
<evidence type="ECO:0000256" key="4">
    <source>
        <dbReference type="SAM" id="MobiDB-lite"/>
    </source>
</evidence>
<comment type="caution">
    <text evidence="3">Lacks conserved residue(s) required for the propagation of feature annotation.</text>
</comment>
<feature type="domain" description="Sushi" evidence="6">
    <location>
        <begin position="1302"/>
        <end position="1360"/>
    </location>
</feature>
<dbReference type="OrthoDB" id="5804959at2759"/>
<dbReference type="InterPro" id="IPR051277">
    <property type="entry name" value="SEZ6_CSMD_C4BPB_Regulators"/>
</dbReference>
<dbReference type="EnsemblMetazoa" id="XM_014403157.2">
    <property type="protein sequence ID" value="XP_014258643.1"/>
    <property type="gene ID" value="LOC106672054"/>
</dbReference>
<feature type="compositionally biased region" description="Acidic residues" evidence="4">
    <location>
        <begin position="654"/>
        <end position="664"/>
    </location>
</feature>
<keyword evidence="1" id="KW-0677">Repeat</keyword>
<feature type="compositionally biased region" description="Basic and acidic residues" evidence="4">
    <location>
        <begin position="665"/>
        <end position="674"/>
    </location>
</feature>
<feature type="compositionally biased region" description="Polar residues" evidence="4">
    <location>
        <begin position="614"/>
        <end position="631"/>
    </location>
</feature>
<feature type="disulfide bond" evidence="3">
    <location>
        <begin position="304"/>
        <end position="331"/>
    </location>
</feature>
<dbReference type="InterPro" id="IPR035976">
    <property type="entry name" value="Sushi/SCR/CCP_sf"/>
</dbReference>
<proteinExistence type="predicted"/>
<feature type="disulfide bond" evidence="3">
    <location>
        <begin position="1331"/>
        <end position="1358"/>
    </location>
</feature>
<feature type="signal peptide" evidence="5">
    <location>
        <begin position="1"/>
        <end position="15"/>
    </location>
</feature>
<dbReference type="KEGG" id="clec:106672054"/>
<feature type="domain" description="WAP" evidence="7">
    <location>
        <begin position="35"/>
        <end position="88"/>
    </location>
</feature>
<feature type="disulfide bond" evidence="3">
    <location>
        <begin position="1390"/>
        <end position="1417"/>
    </location>
</feature>
<dbReference type="Proteomes" id="UP000494040">
    <property type="component" value="Unassembled WGS sequence"/>
</dbReference>
<dbReference type="SMART" id="SM00032">
    <property type="entry name" value="CCP"/>
    <property type="match status" value="16"/>
</dbReference>
<sequence>MKILFWIILISSVLCDDSEDYSGENEDDAKVYKNPRNSPSVECPRDEEHAEFLGQKCLRKCSNDEDCKSKKKKCICDGVCGMSCIKPERECPELRNPDKGTVVVTGKLFGDRATYECEPGHHLVGLKERTCRGDGEWSGVEPQCKHIAVFCKEPPVMEYARHNALPEQTTFPLESVLQYQCVLGYTTNGFPKAKCLAIDKRPSWFGPDISCQPKSCGPPTDPSNGWHSGQCYTYGCRIEYHCIKGYELVGRGERTCQADATWMPRDLPACVLVTAVECPVPENPQYGTAHFTTCQYNAVVSYECRYGYTLVGERTRRCGEDRKWSGTTPKCKAVDCGQPGQLYQGWIENIEGGTALGASVIFRCREGMLLVGNTSAVCQLDGTWTYPVPQCLAPCVIPKVDQGRVIFESNSTLNQIPHGEELNLTCETRYEPNTFDSPLKCNNGSWEIMPKCIPARCKYLPKAPKNGMVIAPKTEHGMKARFSCKDGYTLKGEGTTECRYGNWTGEIPYCQEVYCPFPGYVENGKILLVGNMGLYDYRPYVRKVNNNKQVMYECNKGFTLLEGPPGATCVAGAWSPKQLPKCVPGLHPRLRWSRKKRSLMTLRRLKRRLKRALSGQNTQVLRKPATGSSKPDPQGTGRGRAGGKGSGSGKESGGEGDEEEEEEGDKSTKKEGEKKKKKKPSRKLPPGGPCSLITIENYMKLDILKKGRDNNNTYPHGTLVRLTCATGYSSNLPNGTAKCVRTKWKPAKPLCGVSPCKIPETQHGIFSKGGSSLAVAGQTLNNTSDVPHAEIVDVSCSPGYNLQGSANMKCWHGQWDAPILPTCTPAPCQLPVIPHGQYLLGYRPGLTIGNGSSVRFQCDTEYKASTVAPLTCILGELRPTMPHCKTDPGSMFMAGSDITKAGQMGAIDYVSGLRGSCAPPDRVQGTLVYKNGEPLAEAEKNVDFLKSFPDGTEVTFNCIASIMGEKITWRIICEDGSWLGHSLNCELDDSAKQGSASAPRDNTTCLFTNSEPHVSTFYLDQLLTEDTVEFPSGAELQFRCVDIGKFAMIGSNRRRCNNGQWDGVRPACFGLNQQNDYLLEKPPTILFRHELGPIAQSNDGKLIVFPGTILHMECLWIRRFGTPKWVVSHNYRKYPESWNNESGRDPQLEYRLSILHATKDDSGTFSCITPTRHTHSVEIVVEAVYCQPLPPRRGLMMSTTEVKMNTKVLLSCANGNALIGSQELVCLPSGNWSSPVPVCESMECPDLGNGTDPNLRASILSREVGGQVVFSCSPGFGLVGPVHSTCLLTGEWAGPLPICKEVQCTNPEAPPNGYSTGNPPYKAGDLVQFACNQDYMMEGQPIIACQENGRWSGPVPNCVRACAYPGTVIAGRISSVKFYYQIGETVSFTCDDGLKMTGAGMLRCLKSAKWSAAIPTCS</sequence>
<dbReference type="GeneID" id="106672054"/>
<feature type="domain" description="Sushi" evidence="6">
    <location>
        <begin position="513"/>
        <end position="584"/>
    </location>
</feature>
<evidence type="ECO:0000256" key="5">
    <source>
        <dbReference type="SAM" id="SignalP"/>
    </source>
</evidence>
<feature type="domain" description="Sushi" evidence="6">
    <location>
        <begin position="1361"/>
        <end position="1418"/>
    </location>
</feature>
<evidence type="ECO:0000259" key="7">
    <source>
        <dbReference type="PROSITE" id="PS51390"/>
    </source>
</evidence>
<evidence type="ECO:0000313" key="8">
    <source>
        <dbReference type="EnsemblMetazoa" id="XP_014258643.1"/>
    </source>
</evidence>
<feature type="domain" description="Sushi" evidence="6">
    <location>
        <begin position="754"/>
        <end position="825"/>
    </location>
</feature>
<dbReference type="Gene3D" id="2.10.70.10">
    <property type="entry name" value="Complement Module, domain 1"/>
    <property type="match status" value="16"/>
</dbReference>
<dbReference type="GO" id="GO:0030414">
    <property type="term" value="F:peptidase inhibitor activity"/>
    <property type="evidence" value="ECO:0007669"/>
    <property type="project" value="InterPro"/>
</dbReference>
<dbReference type="PROSITE" id="PS50923">
    <property type="entry name" value="SUSHI"/>
    <property type="match status" value="14"/>
</dbReference>
<evidence type="ECO:0000256" key="3">
    <source>
        <dbReference type="PROSITE-ProRule" id="PRU00302"/>
    </source>
</evidence>
<feature type="compositionally biased region" description="Gly residues" evidence="4">
    <location>
        <begin position="636"/>
        <end position="651"/>
    </location>
</feature>
<dbReference type="Pfam" id="PF00084">
    <property type="entry name" value="Sushi"/>
    <property type="match status" value="13"/>
</dbReference>
<dbReference type="GO" id="GO:0005576">
    <property type="term" value="C:extracellular region"/>
    <property type="evidence" value="ECO:0007669"/>
    <property type="project" value="InterPro"/>
</dbReference>
<feature type="domain" description="Sushi" evidence="6">
    <location>
        <begin position="149"/>
        <end position="213"/>
    </location>
</feature>
<dbReference type="InterPro" id="IPR008197">
    <property type="entry name" value="WAP_dom"/>
</dbReference>
<dbReference type="PROSITE" id="PS51390">
    <property type="entry name" value="WAP"/>
    <property type="match status" value="1"/>
</dbReference>
<dbReference type="PANTHER" id="PTHR45656">
    <property type="entry name" value="PROTEIN CBR-CLEC-78"/>
    <property type="match status" value="1"/>
</dbReference>
<organism evidence="8 9">
    <name type="scientific">Cimex lectularius</name>
    <name type="common">Bed bug</name>
    <name type="synonym">Acanthia lectularia</name>
    <dbReference type="NCBI Taxonomy" id="79782"/>
    <lineage>
        <taxon>Eukaryota</taxon>
        <taxon>Metazoa</taxon>
        <taxon>Ecdysozoa</taxon>
        <taxon>Arthropoda</taxon>
        <taxon>Hexapoda</taxon>
        <taxon>Insecta</taxon>
        <taxon>Pterygota</taxon>
        <taxon>Neoptera</taxon>
        <taxon>Paraneoptera</taxon>
        <taxon>Hemiptera</taxon>
        <taxon>Heteroptera</taxon>
        <taxon>Panheteroptera</taxon>
        <taxon>Cimicomorpha</taxon>
        <taxon>Cimicidae</taxon>
        <taxon>Cimex</taxon>
    </lineage>
</organism>
<protein>
    <submittedName>
        <fullName evidence="8">Uncharacterized protein</fullName>
    </submittedName>
</protein>
<dbReference type="CDD" id="cd00033">
    <property type="entry name" value="CCP"/>
    <property type="match status" value="12"/>
</dbReference>
<evidence type="ECO:0000313" key="9">
    <source>
        <dbReference type="Proteomes" id="UP000494040"/>
    </source>
</evidence>
<feature type="domain" description="Sushi" evidence="6">
    <location>
        <begin position="214"/>
        <end position="272"/>
    </location>
</feature>
<reference evidence="8" key="1">
    <citation type="submission" date="2022-01" db="UniProtKB">
        <authorList>
            <consortium name="EnsemblMetazoa"/>
        </authorList>
    </citation>
    <scope>IDENTIFICATION</scope>
</reference>
<feature type="chain" id="PRO_5035242872" evidence="5">
    <location>
        <begin position="16"/>
        <end position="1418"/>
    </location>
</feature>
<dbReference type="PANTHER" id="PTHR45656:SF3">
    <property type="entry name" value="CUB AND SUSHI DOMAIN-CONTAINING PROTEIN 1"/>
    <property type="match status" value="1"/>
</dbReference>
<dbReference type="RefSeq" id="XP_014258643.1">
    <property type="nucleotide sequence ID" value="XM_014403157.2"/>
</dbReference>
<feature type="domain" description="Sushi" evidence="6">
    <location>
        <begin position="688"/>
        <end position="753"/>
    </location>
</feature>
<keyword evidence="9" id="KW-1185">Reference proteome</keyword>
<feature type="domain" description="Sushi" evidence="6">
    <location>
        <begin position="1242"/>
        <end position="1301"/>
    </location>
</feature>
<feature type="disulfide bond" evidence="3">
    <location>
        <begin position="724"/>
        <end position="751"/>
    </location>
</feature>
<dbReference type="InterPro" id="IPR000436">
    <property type="entry name" value="Sushi_SCR_CCP_dom"/>
</dbReference>
<feature type="domain" description="Sushi" evidence="6">
    <location>
        <begin position="1003"/>
        <end position="1070"/>
    </location>
</feature>
<evidence type="ECO:0000256" key="1">
    <source>
        <dbReference type="ARBA" id="ARBA00022737"/>
    </source>
</evidence>
<keyword evidence="2 3" id="KW-1015">Disulfide bond</keyword>
<evidence type="ECO:0000259" key="6">
    <source>
        <dbReference type="PROSITE" id="PS50923"/>
    </source>
</evidence>
<keyword evidence="3" id="KW-0768">Sushi</keyword>
<feature type="disulfide bond" evidence="3">
    <location>
        <begin position="796"/>
        <end position="823"/>
    </location>
</feature>
<dbReference type="SUPFAM" id="SSF57535">
    <property type="entry name" value="Complement control module/SCR domain"/>
    <property type="match status" value="14"/>
</dbReference>
<feature type="disulfide bond" evidence="3">
    <location>
        <begin position="1272"/>
        <end position="1299"/>
    </location>
</feature>
<accession>A0A8I6S8N8</accession>
<dbReference type="Pfam" id="PF00095">
    <property type="entry name" value="WAP"/>
    <property type="match status" value="1"/>
</dbReference>
<keyword evidence="5" id="KW-0732">Signal</keyword>
<feature type="disulfide bond" evidence="3">
    <location>
        <begin position="364"/>
        <end position="391"/>
    </location>
</feature>
<feature type="domain" description="Sushi" evidence="6">
    <location>
        <begin position="334"/>
        <end position="393"/>
    </location>
</feature>
<feature type="domain" description="Sushi" evidence="6">
    <location>
        <begin position="276"/>
        <end position="333"/>
    </location>
</feature>
<feature type="domain" description="Sushi" evidence="6">
    <location>
        <begin position="455"/>
        <end position="512"/>
    </location>
</feature>
<dbReference type="FunFam" id="2.10.70.10:FF:000086">
    <property type="entry name" value="Hig-anchoring scaffold protein, isoform A"/>
    <property type="match status" value="1"/>
</dbReference>
<evidence type="ECO:0000256" key="2">
    <source>
        <dbReference type="ARBA" id="ARBA00023157"/>
    </source>
</evidence>
<feature type="region of interest" description="Disordered" evidence="4">
    <location>
        <begin position="608"/>
        <end position="691"/>
    </location>
</feature>
<name>A0A8I6S8N8_CIMLE</name>
<dbReference type="OMA" id="DHHDNNT"/>